<gene>
    <name evidence="1" type="ORF">ACFPM8_18745</name>
</gene>
<comment type="caution">
    <text evidence="1">The sequence shown here is derived from an EMBL/GenBank/DDBJ whole genome shotgun (WGS) entry which is preliminary data.</text>
</comment>
<dbReference type="RefSeq" id="WP_378999798.1">
    <property type="nucleotide sequence ID" value="NZ_JBHSMT010000029.1"/>
</dbReference>
<accession>A0ABW0MDU3</accession>
<dbReference type="Proteomes" id="UP001596045">
    <property type="component" value="Unassembled WGS sequence"/>
</dbReference>
<evidence type="ECO:0000313" key="2">
    <source>
        <dbReference type="Proteomes" id="UP001596045"/>
    </source>
</evidence>
<proteinExistence type="predicted"/>
<dbReference type="Pfam" id="PF14085">
    <property type="entry name" value="DUF4265"/>
    <property type="match status" value="1"/>
</dbReference>
<dbReference type="EMBL" id="JBHSMT010000029">
    <property type="protein sequence ID" value="MFC5476004.1"/>
    <property type="molecule type" value="Genomic_DNA"/>
</dbReference>
<reference evidence="2" key="1">
    <citation type="journal article" date="2019" name="Int. J. Syst. Evol. Microbiol.">
        <title>The Global Catalogue of Microorganisms (GCM) 10K type strain sequencing project: providing services to taxonomists for standard genome sequencing and annotation.</title>
        <authorList>
            <consortium name="The Broad Institute Genomics Platform"/>
            <consortium name="The Broad Institute Genome Sequencing Center for Infectious Disease"/>
            <person name="Wu L."/>
            <person name="Ma J."/>
        </authorList>
    </citation>
    <scope>NUCLEOTIDE SEQUENCE [LARGE SCALE GENOMIC DNA]</scope>
    <source>
        <strain evidence="2">JCM 17066</strain>
    </source>
</reference>
<organism evidence="1 2">
    <name type="scientific">Paraherbaspirillum soli</name>
    <dbReference type="NCBI Taxonomy" id="631222"/>
    <lineage>
        <taxon>Bacteria</taxon>
        <taxon>Pseudomonadati</taxon>
        <taxon>Pseudomonadota</taxon>
        <taxon>Betaproteobacteria</taxon>
        <taxon>Burkholderiales</taxon>
        <taxon>Oxalobacteraceae</taxon>
        <taxon>Paraherbaspirillum</taxon>
    </lineage>
</organism>
<name>A0ABW0MDU3_9BURK</name>
<dbReference type="InterPro" id="IPR025361">
    <property type="entry name" value="DUF4265"/>
</dbReference>
<protein>
    <submittedName>
        <fullName evidence="1">DUF4265 domain-containing protein</fullName>
    </submittedName>
</protein>
<keyword evidence="2" id="KW-1185">Reference proteome</keyword>
<sequence length="160" mass="17547">MLSRIPLKVDSLSIKREVVLAEPTNEDSVFVIKNIPAFVYGVALGDLIKVTDSESGDFCILNRSGQVTLRAYIDGTLDRQDIKLLIDEITAVGGVFEVGANKASAVETSLLLVSIDVAKGFQLVESLMKKFSAMGGQWEYGNIYDQDENPLNWWSSHSSC</sequence>
<evidence type="ECO:0000313" key="1">
    <source>
        <dbReference type="EMBL" id="MFC5476004.1"/>
    </source>
</evidence>